<keyword evidence="2" id="KW-1185">Reference proteome</keyword>
<gene>
    <name evidence="1" type="ORF">MRB53_033783</name>
</gene>
<organism evidence="1 2">
    <name type="scientific">Persea americana</name>
    <name type="common">Avocado</name>
    <dbReference type="NCBI Taxonomy" id="3435"/>
    <lineage>
        <taxon>Eukaryota</taxon>
        <taxon>Viridiplantae</taxon>
        <taxon>Streptophyta</taxon>
        <taxon>Embryophyta</taxon>
        <taxon>Tracheophyta</taxon>
        <taxon>Spermatophyta</taxon>
        <taxon>Magnoliopsida</taxon>
        <taxon>Magnoliidae</taxon>
        <taxon>Laurales</taxon>
        <taxon>Lauraceae</taxon>
        <taxon>Persea</taxon>
    </lineage>
</organism>
<accession>A0ACC2KWA7</accession>
<name>A0ACC2KWA7_PERAE</name>
<reference evidence="1 2" key="1">
    <citation type="journal article" date="2022" name="Hortic Res">
        <title>A haplotype resolved chromosomal level avocado genome allows analysis of novel avocado genes.</title>
        <authorList>
            <person name="Nath O."/>
            <person name="Fletcher S.J."/>
            <person name="Hayward A."/>
            <person name="Shaw L.M."/>
            <person name="Masouleh A.K."/>
            <person name="Furtado A."/>
            <person name="Henry R.J."/>
            <person name="Mitter N."/>
        </authorList>
    </citation>
    <scope>NUCLEOTIDE SEQUENCE [LARGE SCALE GENOMIC DNA]</scope>
    <source>
        <strain evidence="2">cv. Hass</strain>
    </source>
</reference>
<dbReference type="Proteomes" id="UP001234297">
    <property type="component" value="Chromosome 11"/>
</dbReference>
<evidence type="ECO:0000313" key="1">
    <source>
        <dbReference type="EMBL" id="KAJ8625253.1"/>
    </source>
</evidence>
<evidence type="ECO:0000313" key="2">
    <source>
        <dbReference type="Proteomes" id="UP001234297"/>
    </source>
</evidence>
<protein>
    <submittedName>
        <fullName evidence="1">Uncharacterized protein</fullName>
    </submittedName>
</protein>
<sequence length="652" mass="74533">MGEELGSNSRAIGSSNIGYKLLKKQGWKEGTGLGISEQGRLVPLQTHVKNDKRGLGAEKKKKNTANRLEDPVTESADDNQCILHANVSARMHQEQVKSKKKHKTSSKRVRKMQEEDKRMQEKEFEQAFFREFWPDNEFRGDRTQFLADWIGLSVSLSKIQGSDKKNIQQVVSRISLRRLAGLFFIMSLLKFLQNQSSKRSKNASKLPPGGRSWPLIGDSIKWYSAVSGSHPPRFVEEQVKRYGRIFSCSLFGRQAVVSADPTFNRFIMQNEGRLFQSCYPKSFKDLVGKKGVINVQGEKQRKLHGIAANMMRLEKLKFHFLNDIQKVLIQTLDNFHDNQVILLQDICRKVAINLMVNQLLGVSSESEVNEMANLFSDFVDGCLSFPINLPGFAYHSGMKARETIITKINKTIQISRHQTSTEGGNGVLGRLLEEENLPEDAVADFIINLLFAGNETTAKTMLFAIYFLTHCPKAMKQLLDEQERLGRAGNDHSITWEDYKVMPFTQCVIDETLRIGGIAIWLLREATEDVEYQDYVIPKGCFVVAFLSAVHLDESFYKGALDFNPWRWMDPEYQEKRNWRNSPFYAPFGGGARFCPGAELARLQIALFLHYFVTRYRWVQLKDDRMSFFPSARLVNGFQIRITRHPNGPSTQ</sequence>
<comment type="caution">
    <text evidence="1">The sequence shown here is derived from an EMBL/GenBank/DDBJ whole genome shotgun (WGS) entry which is preliminary data.</text>
</comment>
<proteinExistence type="predicted"/>
<dbReference type="EMBL" id="CM056819">
    <property type="protein sequence ID" value="KAJ8625253.1"/>
    <property type="molecule type" value="Genomic_DNA"/>
</dbReference>